<evidence type="ECO:0000256" key="1">
    <source>
        <dbReference type="SAM" id="Coils"/>
    </source>
</evidence>
<organism evidence="3 4">
    <name type="scientific">Stentor coeruleus</name>
    <dbReference type="NCBI Taxonomy" id="5963"/>
    <lineage>
        <taxon>Eukaryota</taxon>
        <taxon>Sar</taxon>
        <taxon>Alveolata</taxon>
        <taxon>Ciliophora</taxon>
        <taxon>Postciliodesmatophora</taxon>
        <taxon>Heterotrichea</taxon>
        <taxon>Heterotrichida</taxon>
        <taxon>Stentoridae</taxon>
        <taxon>Stentor</taxon>
    </lineage>
</organism>
<protein>
    <submittedName>
        <fullName evidence="3">Uncharacterized protein</fullName>
    </submittedName>
</protein>
<accession>A0A1R2CJT4</accession>
<feature type="coiled-coil region" evidence="1">
    <location>
        <begin position="414"/>
        <end position="441"/>
    </location>
</feature>
<feature type="coiled-coil region" evidence="1">
    <location>
        <begin position="982"/>
        <end position="1012"/>
    </location>
</feature>
<evidence type="ECO:0000256" key="2">
    <source>
        <dbReference type="SAM" id="MobiDB-lite"/>
    </source>
</evidence>
<evidence type="ECO:0000313" key="4">
    <source>
        <dbReference type="Proteomes" id="UP000187209"/>
    </source>
</evidence>
<gene>
    <name evidence="3" type="ORF">SteCoe_8586</name>
</gene>
<dbReference type="Proteomes" id="UP000187209">
    <property type="component" value="Unassembled WGS sequence"/>
</dbReference>
<feature type="region of interest" description="Disordered" evidence="2">
    <location>
        <begin position="811"/>
        <end position="833"/>
    </location>
</feature>
<proteinExistence type="predicted"/>
<evidence type="ECO:0000313" key="3">
    <source>
        <dbReference type="EMBL" id="OMJ89289.1"/>
    </source>
</evidence>
<comment type="caution">
    <text evidence="3">The sequence shown here is derived from an EMBL/GenBank/DDBJ whole genome shotgun (WGS) entry which is preliminary data.</text>
</comment>
<sequence>MENSESISFDVSNHSRSFFSSFSSQLSANSSWKPILNSFQENQRLSRLIQVRETKLKELKDGLENVSRDTLKSKPLMISDEITGIEDLDKLDTILDLSRNNLRIMSVKMGSMPRKLAKALEVVNVDFTNLTPQGKLECLSAMEILREKLIDLSLDSNEILNYFKDILLEVETHTVAQCANKETAMKLVDQGVEIQQSNDTTRTKIQEMYHLIMKMEGMSFVGDEPIVTSKAQMSYETHIKQLADELCKKNLELKNLRKFYAERLEDVYRKNKLLQNDVKKLRHCVEFEMFSTWSCFIGQENVDEPSCYQVMRQIVKYQNEKKGQIKETGQKTLDLRISFEGLKKDYNAFIGDTVKGFKDTQGKVVKKLYDKQIEVRNIKKGLEVFKGEIKTELKTMQEYMNNLIINTKIHVDKKLDTFNQAQKLKSQIEDLKNAFNKDTKNTINSINTHKVSLANFKNKIFQPLSKIQSTILLLSNEQQALKKIVTQDYPKLFSYLKSLINTQSLQKLLNFYLTPLRKKALLLESEVTDVKIFTINNLQSFCQDLLIKYRNTLLDYAKALNCKNSLKKWLNDGNLFIKNNLKELKDEIMKISKDKLMFCQKIVEVQEQCNKIKKEYNEFILLGKKDIENLRWRYEKLLKALMDYIGKAHKTNTLKKLEWDQEKNAFAYMIKQVQESLKGFVIINEGVKKDMAKSLQDKDLTIKNLTENLESKDQELKQNHIKILQQKDLEEKMSQSLAEQEGKIKDLEEELTSTREDLDETQENLNQAKEGLKQAESDLQATKETLAKVQAKNMSSESKLIKFKESLEKTQNDLEKQNSKNKQLEQELTGKGKVLSDSKDQEKVLSENLTIIQLALEATKGELASVQAKLYVVEEDMEKKSSELAQKQQLAEKKSLELENALETIRQNHEIIAKTEAELSLNKTLLIEKQKKLRKIPQIKQSLHKCALELSLLYKDVASLKEELIEQLKIVKQSTQNSLEKHDCLEIHVLQLEEVKRELEKANSELFEKYDNVCRVNSEYLRRENTYKKQLSIKVQRVLRKVKAYKSVLIKEKEYYAYMFRSLKDWLSTSMIMDLENKYSQIEAKIKASCYENIENMRKNCEIKEQKALDLSRKAKGIHLRAHSCMKKIQDTAKFEILAFKEQVNEFMNETISKILIEFQDQINEKIKSLLAYKVKTKAKLLTHSIIVKELKEQNKALRDLLNESVKSCTIELEYLKTSMEGHLRKDSFQMTSTFENLIQAYNTENSDLLQENAKIHKMIEVRNEFIVPASRFITENAESISEINEVFSKNSAITQKNIEENIRKLSEVCFKIEGLNDKGYEILSKYRKDCFLFETPDSVGDAIERRQSYSFDFSEASLESLGISSSLEEENKLCLKNNPLLKKYNPKNKQTLRVPSLIKTIEKILGDKYKSDMESLSKGRNPISMSDYMISWLMNDSRVTVEKKVSEILNTFRENLNDTRIRLYSRLFQVFDPNPVSYKLSLYLIKMRYYFNVFISKQVIPESSQKKVDKMQVTEILKTVRKLFNSDMLTGEVVLKHMRPEGMLSIVWSLTCIQYYLYTKSISTEQFYETLTKDVSISENDFVEGLSKKHNTFVSMADLSELFNANSTEEMTAEEFMNLFDLKSYFDRHQKYMVDQLQFLNALIEGYTAMRIRRLKELEILIQEKCGKKEKLNKEEVMILLRELEPTLNVEKILENFEEITTKDFRSKAFEMNLGGKGIGCFNLKSIEKICDEKTEEEENQSEQF</sequence>
<keyword evidence="4" id="KW-1185">Reference proteome</keyword>
<name>A0A1R2CJT4_9CILI</name>
<reference evidence="3 4" key="1">
    <citation type="submission" date="2016-11" db="EMBL/GenBank/DDBJ databases">
        <title>The macronuclear genome of Stentor coeruleus: a giant cell with tiny introns.</title>
        <authorList>
            <person name="Slabodnick M."/>
            <person name="Ruby J.G."/>
            <person name="Reiff S.B."/>
            <person name="Swart E.C."/>
            <person name="Gosai S."/>
            <person name="Prabakaran S."/>
            <person name="Witkowska E."/>
            <person name="Larue G.E."/>
            <person name="Fisher S."/>
            <person name="Freeman R.M."/>
            <person name="Gunawardena J."/>
            <person name="Chu W."/>
            <person name="Stover N.A."/>
            <person name="Gregory B.D."/>
            <person name="Nowacki M."/>
            <person name="Derisi J."/>
            <person name="Roy S.W."/>
            <person name="Marshall W.F."/>
            <person name="Sood P."/>
        </authorList>
    </citation>
    <scope>NUCLEOTIDE SEQUENCE [LARGE SCALE GENOMIC DNA]</scope>
    <source>
        <strain evidence="3">WM001</strain>
    </source>
</reference>
<dbReference type="EMBL" id="MPUH01000129">
    <property type="protein sequence ID" value="OMJ89289.1"/>
    <property type="molecule type" value="Genomic_DNA"/>
</dbReference>
<keyword evidence="1" id="KW-0175">Coiled coil</keyword>